<reference evidence="3" key="1">
    <citation type="submission" date="2016-06" db="EMBL/GenBank/DDBJ databases">
        <authorList>
            <person name="Varghese N."/>
            <person name="Submissions Spin"/>
        </authorList>
    </citation>
    <scope>NUCLEOTIDE SEQUENCE [LARGE SCALE GENOMIC DNA]</scope>
    <source>
        <strain evidence="3">DSM 45647</strain>
    </source>
</reference>
<feature type="signal peptide" evidence="1">
    <location>
        <begin position="1"/>
        <end position="30"/>
    </location>
</feature>
<accession>A0A1C5JIK5</accession>
<keyword evidence="3" id="KW-1185">Reference proteome</keyword>
<gene>
    <name evidence="2" type="ORF">GA0070213_11184</name>
</gene>
<sequence>MAKIKLAARAATVAGSALLLLGVAAAPAYAATLSTTGAKGRYEYFKNGTYQMWLTDTLSDGHCAQWQEKASGGSWTWVGERNCSSGEINAVWLGRLGYQIRICRTGVGNCSTAVKL</sequence>
<dbReference type="RefSeq" id="WP_091067164.1">
    <property type="nucleotide sequence ID" value="NZ_FMDM01000011.1"/>
</dbReference>
<dbReference type="Proteomes" id="UP000199360">
    <property type="component" value="Unassembled WGS sequence"/>
</dbReference>
<evidence type="ECO:0000313" key="3">
    <source>
        <dbReference type="Proteomes" id="UP000199360"/>
    </source>
</evidence>
<dbReference type="AlphaFoldDB" id="A0A1C5JIK5"/>
<feature type="chain" id="PRO_5008719803" description="Beta/Gamma crystallin" evidence="1">
    <location>
        <begin position="31"/>
        <end position="116"/>
    </location>
</feature>
<evidence type="ECO:0008006" key="4">
    <source>
        <dbReference type="Google" id="ProtNLM"/>
    </source>
</evidence>
<dbReference type="OrthoDB" id="3397903at2"/>
<dbReference type="EMBL" id="FMDM01000011">
    <property type="protein sequence ID" value="SCG70049.1"/>
    <property type="molecule type" value="Genomic_DNA"/>
</dbReference>
<dbReference type="STRING" id="745366.GA0070213_11184"/>
<name>A0A1C5JIK5_9ACTN</name>
<keyword evidence="1" id="KW-0732">Signal</keyword>
<evidence type="ECO:0000313" key="2">
    <source>
        <dbReference type="EMBL" id="SCG70049.1"/>
    </source>
</evidence>
<organism evidence="2 3">
    <name type="scientific">Micromonospora humi</name>
    <dbReference type="NCBI Taxonomy" id="745366"/>
    <lineage>
        <taxon>Bacteria</taxon>
        <taxon>Bacillati</taxon>
        <taxon>Actinomycetota</taxon>
        <taxon>Actinomycetes</taxon>
        <taxon>Micromonosporales</taxon>
        <taxon>Micromonosporaceae</taxon>
        <taxon>Micromonospora</taxon>
    </lineage>
</organism>
<proteinExistence type="predicted"/>
<evidence type="ECO:0000256" key="1">
    <source>
        <dbReference type="SAM" id="SignalP"/>
    </source>
</evidence>
<protein>
    <recommendedName>
        <fullName evidence="4">Beta/Gamma crystallin</fullName>
    </recommendedName>
</protein>